<dbReference type="Pfam" id="PF03137">
    <property type="entry name" value="OATP"/>
    <property type="match status" value="1"/>
</dbReference>
<sequence>MVALGPVLGFLMGSALLSQWINIGHTEIPNGITTNDPRWIGRWWAGFLVSASSLTILSFFLCTFPDKLPRDINQTEESIDVSQSTNSICALGQAATRRHTLPKITNPTQCTFLCRISKIKDIFTSVTDLLMNFTYLLIVLINSVESVIYLTIYIDQF</sequence>
<protein>
    <submittedName>
        <fullName evidence="2">Uncharacterized protein</fullName>
    </submittedName>
</protein>
<evidence type="ECO:0000313" key="3">
    <source>
        <dbReference type="Proteomes" id="UP000663848"/>
    </source>
</evidence>
<feature type="transmembrane region" description="Helical" evidence="1">
    <location>
        <begin position="43"/>
        <end position="64"/>
    </location>
</feature>
<comment type="caution">
    <text evidence="2">The sequence shown here is derived from an EMBL/GenBank/DDBJ whole genome shotgun (WGS) entry which is preliminary data.</text>
</comment>
<name>A0A821ZM56_9BILA</name>
<dbReference type="EMBL" id="CAJOBR010028738">
    <property type="protein sequence ID" value="CAF4982732.1"/>
    <property type="molecule type" value="Genomic_DNA"/>
</dbReference>
<accession>A0A821ZM56</accession>
<evidence type="ECO:0000313" key="2">
    <source>
        <dbReference type="EMBL" id="CAF4982732.1"/>
    </source>
</evidence>
<dbReference type="PANTHER" id="PTHR11388:SF100">
    <property type="entry name" value="SOLUTE CARRIER ORGANIC ANION TRANSPORTER FAMILY MEMBER 4A1"/>
    <property type="match status" value="1"/>
</dbReference>
<reference evidence="2" key="1">
    <citation type="submission" date="2021-02" db="EMBL/GenBank/DDBJ databases">
        <authorList>
            <person name="Nowell W R."/>
        </authorList>
    </citation>
    <scope>NUCLEOTIDE SEQUENCE</scope>
</reference>
<feature type="non-terminal residue" evidence="2">
    <location>
        <position position="157"/>
    </location>
</feature>
<organism evidence="2 3">
    <name type="scientific">Rotaria socialis</name>
    <dbReference type="NCBI Taxonomy" id="392032"/>
    <lineage>
        <taxon>Eukaryota</taxon>
        <taxon>Metazoa</taxon>
        <taxon>Spiralia</taxon>
        <taxon>Gnathifera</taxon>
        <taxon>Rotifera</taxon>
        <taxon>Eurotatoria</taxon>
        <taxon>Bdelloidea</taxon>
        <taxon>Philodinida</taxon>
        <taxon>Philodinidae</taxon>
        <taxon>Rotaria</taxon>
    </lineage>
</organism>
<proteinExistence type="predicted"/>
<dbReference type="GO" id="GO:0043252">
    <property type="term" value="P:sodium-independent organic anion transport"/>
    <property type="evidence" value="ECO:0007669"/>
    <property type="project" value="TreeGrafter"/>
</dbReference>
<dbReference type="InterPro" id="IPR004156">
    <property type="entry name" value="OATP"/>
</dbReference>
<dbReference type="GO" id="GO:0016323">
    <property type="term" value="C:basolateral plasma membrane"/>
    <property type="evidence" value="ECO:0007669"/>
    <property type="project" value="TreeGrafter"/>
</dbReference>
<keyword evidence="1" id="KW-0812">Transmembrane</keyword>
<feature type="non-terminal residue" evidence="2">
    <location>
        <position position="1"/>
    </location>
</feature>
<dbReference type="Proteomes" id="UP000663848">
    <property type="component" value="Unassembled WGS sequence"/>
</dbReference>
<feature type="transmembrane region" description="Helical" evidence="1">
    <location>
        <begin position="133"/>
        <end position="154"/>
    </location>
</feature>
<evidence type="ECO:0000256" key="1">
    <source>
        <dbReference type="SAM" id="Phobius"/>
    </source>
</evidence>
<gene>
    <name evidence="2" type="ORF">QYT958_LOCUS36327</name>
</gene>
<dbReference type="AlphaFoldDB" id="A0A821ZM56"/>
<keyword evidence="1" id="KW-0472">Membrane</keyword>
<dbReference type="GO" id="GO:0015347">
    <property type="term" value="F:sodium-independent organic anion transmembrane transporter activity"/>
    <property type="evidence" value="ECO:0007669"/>
    <property type="project" value="TreeGrafter"/>
</dbReference>
<keyword evidence="1" id="KW-1133">Transmembrane helix</keyword>
<dbReference type="PANTHER" id="PTHR11388">
    <property type="entry name" value="ORGANIC ANION TRANSPORTER"/>
    <property type="match status" value="1"/>
</dbReference>